<dbReference type="InterPro" id="IPR008551">
    <property type="entry name" value="TANGO2"/>
</dbReference>
<evidence type="ECO:0008006" key="3">
    <source>
        <dbReference type="Google" id="ProtNLM"/>
    </source>
</evidence>
<proteinExistence type="predicted"/>
<dbReference type="Pfam" id="PF05742">
    <property type="entry name" value="TANGO2"/>
    <property type="match status" value="1"/>
</dbReference>
<dbReference type="GO" id="GO:0005794">
    <property type="term" value="C:Golgi apparatus"/>
    <property type="evidence" value="ECO:0007669"/>
    <property type="project" value="TreeGrafter"/>
</dbReference>
<dbReference type="GO" id="GO:0009306">
    <property type="term" value="P:protein secretion"/>
    <property type="evidence" value="ECO:0007669"/>
    <property type="project" value="TreeGrafter"/>
</dbReference>
<keyword evidence="2" id="KW-1185">Reference proteome</keyword>
<sequence length="323" mass="35437">MCITLLSTAHPAFPFILLSNRDEFLNRPTAPAHWWDAPNEHVLGGRDLQRSARGTWLGITKDGRIANLTNFRDEGEEVARNKSRGGLVTAYLATPPVSEWNDETFVKYLVDDLGIHNVGGFTLLFGELRASKEGSLPGLAAVSNRTSSAQGVRKIATKLGETHGLSNSHFGDATWPKVVHGEQLLQKAIAANVDRDEPEEKFIDSLFDVLSVDTLPRPKEDESFQTYTKQLRNSIMIPPVGGQGIISKPADKVAAADGTDTPDNGEVKVGDGIYGTQKQTVILVNTEGHVTFVERTLYDGRAQPPPADQQTTRVEFDIEGWHR</sequence>
<dbReference type="EMBL" id="JAVFHQ010000010">
    <property type="protein sequence ID" value="KAK4547772.1"/>
    <property type="molecule type" value="Genomic_DNA"/>
</dbReference>
<evidence type="ECO:0000313" key="2">
    <source>
        <dbReference type="Proteomes" id="UP001324427"/>
    </source>
</evidence>
<organism evidence="1 2">
    <name type="scientific">Oleoguttula mirabilis</name>
    <dbReference type="NCBI Taxonomy" id="1507867"/>
    <lineage>
        <taxon>Eukaryota</taxon>
        <taxon>Fungi</taxon>
        <taxon>Dikarya</taxon>
        <taxon>Ascomycota</taxon>
        <taxon>Pezizomycotina</taxon>
        <taxon>Dothideomycetes</taxon>
        <taxon>Dothideomycetidae</taxon>
        <taxon>Mycosphaerellales</taxon>
        <taxon>Teratosphaeriaceae</taxon>
        <taxon>Oleoguttula</taxon>
    </lineage>
</organism>
<dbReference type="AlphaFoldDB" id="A0AAV9JQS7"/>
<protein>
    <recommendedName>
        <fullName evidence="3">DUF833-domain-containing protein</fullName>
    </recommendedName>
</protein>
<gene>
    <name evidence="1" type="ORF">LTR36_000730</name>
</gene>
<dbReference type="Proteomes" id="UP001324427">
    <property type="component" value="Unassembled WGS sequence"/>
</dbReference>
<accession>A0AAV9JQS7</accession>
<comment type="caution">
    <text evidence="1">The sequence shown here is derived from an EMBL/GenBank/DDBJ whole genome shotgun (WGS) entry which is preliminary data.</text>
</comment>
<reference evidence="1 2" key="1">
    <citation type="submission" date="2021-11" db="EMBL/GenBank/DDBJ databases">
        <title>Black yeast isolated from Biological Soil Crust.</title>
        <authorList>
            <person name="Kurbessoian T."/>
        </authorList>
    </citation>
    <scope>NUCLEOTIDE SEQUENCE [LARGE SCALE GENOMIC DNA]</scope>
    <source>
        <strain evidence="1 2">CCFEE 5522</strain>
    </source>
</reference>
<dbReference type="PANTHER" id="PTHR17985:SF8">
    <property type="entry name" value="TRANSPORT AND GOLGI ORGANIZATION PROTEIN 2 HOMOLOG"/>
    <property type="match status" value="1"/>
</dbReference>
<dbReference type="GO" id="GO:0007030">
    <property type="term" value="P:Golgi organization"/>
    <property type="evidence" value="ECO:0007669"/>
    <property type="project" value="TreeGrafter"/>
</dbReference>
<dbReference type="PANTHER" id="PTHR17985">
    <property type="entry name" value="SER/THR-RICH PROTEIN T10 IN DGCR REGION"/>
    <property type="match status" value="1"/>
</dbReference>
<name>A0AAV9JQS7_9PEZI</name>
<evidence type="ECO:0000313" key="1">
    <source>
        <dbReference type="EMBL" id="KAK4547772.1"/>
    </source>
</evidence>